<feature type="domain" description="HTH cro/C1-type" evidence="2">
    <location>
        <begin position="33"/>
        <end position="86"/>
    </location>
</feature>
<dbReference type="Pfam" id="PF13560">
    <property type="entry name" value="HTH_31"/>
    <property type="match status" value="1"/>
</dbReference>
<dbReference type="Proteomes" id="UP000244201">
    <property type="component" value="Chromosome"/>
</dbReference>
<dbReference type="Pfam" id="PF19054">
    <property type="entry name" value="DUF5753"/>
    <property type="match status" value="1"/>
</dbReference>
<dbReference type="OrthoDB" id="3669136at2"/>
<gene>
    <name evidence="3" type="ORF">SLUN_09565</name>
</gene>
<evidence type="ECO:0000259" key="2">
    <source>
        <dbReference type="PROSITE" id="PS50943"/>
    </source>
</evidence>
<protein>
    <submittedName>
        <fullName evidence="3">Transcriptional regulator</fullName>
    </submittedName>
</protein>
<evidence type="ECO:0000256" key="1">
    <source>
        <dbReference type="SAM" id="MobiDB-lite"/>
    </source>
</evidence>
<dbReference type="InterPro" id="IPR010982">
    <property type="entry name" value="Lambda_DNA-bd_dom_sf"/>
</dbReference>
<dbReference type="CDD" id="cd00093">
    <property type="entry name" value="HTH_XRE"/>
    <property type="match status" value="1"/>
</dbReference>
<feature type="compositionally biased region" description="Acidic residues" evidence="1">
    <location>
        <begin position="10"/>
        <end position="20"/>
    </location>
</feature>
<keyword evidence="4" id="KW-1185">Reference proteome</keyword>
<dbReference type="InterPro" id="IPR043917">
    <property type="entry name" value="DUF5753"/>
</dbReference>
<dbReference type="SUPFAM" id="SSF47413">
    <property type="entry name" value="lambda repressor-like DNA-binding domains"/>
    <property type="match status" value="1"/>
</dbReference>
<organism evidence="3 4">
    <name type="scientific">Streptomyces lunaelactis</name>
    <dbReference type="NCBI Taxonomy" id="1535768"/>
    <lineage>
        <taxon>Bacteria</taxon>
        <taxon>Bacillati</taxon>
        <taxon>Actinomycetota</taxon>
        <taxon>Actinomycetes</taxon>
        <taxon>Kitasatosporales</taxon>
        <taxon>Streptomycetaceae</taxon>
        <taxon>Streptomyces</taxon>
    </lineage>
</organism>
<accession>A0A2R4SZU8</accession>
<dbReference type="KEGG" id="slk:SLUN_09565"/>
<sequence>MADTTGPMNDEAEEQPDWDEGTAELLKTVGKQVRLWRERAHLTQAELGKAIGYTEHQVSAVERGRRIAKPEFLDRADEALGAGGILAAFKGDVERARYPRKVRDLAKLEAEAVELGAYANSVIHGLLQTEDYSRTLFRMRTPLLDEETIERYVAARMARQEIFSRWPAPLLTFVQEEVTLLRPVGGRHVLRAQLERVLEIGKLRNVSIQVMPTDREEHVGLGGPFQLLEPKVGPRTAHAEVQQFSRVVTDRKEVRTLEARYGTIRAQALTPRESLALIEKVLGET</sequence>
<dbReference type="InterPro" id="IPR001387">
    <property type="entry name" value="Cro/C1-type_HTH"/>
</dbReference>
<dbReference type="EMBL" id="CP026304">
    <property type="protein sequence ID" value="AVZ72406.1"/>
    <property type="molecule type" value="Genomic_DNA"/>
</dbReference>
<feature type="region of interest" description="Disordered" evidence="1">
    <location>
        <begin position="1"/>
        <end position="20"/>
    </location>
</feature>
<dbReference type="SMART" id="SM00530">
    <property type="entry name" value="HTH_XRE"/>
    <property type="match status" value="1"/>
</dbReference>
<dbReference type="Gene3D" id="1.10.260.40">
    <property type="entry name" value="lambda repressor-like DNA-binding domains"/>
    <property type="match status" value="1"/>
</dbReference>
<reference evidence="3 4" key="1">
    <citation type="submission" date="2018-01" db="EMBL/GenBank/DDBJ databases">
        <title>Complete genome sequence of Streptomyces lunaelactis MM109T, a Ferroverdin A producer isolated from cave moonmilk deposits.</title>
        <authorList>
            <person name="Naome A."/>
            <person name="Martinet L."/>
            <person name="Maciejewska M."/>
            <person name="Anderssen S."/>
            <person name="Adam D."/>
            <person name="Tenconi E."/>
            <person name="Deflandre B."/>
            <person name="Arguelles-Arias A."/>
            <person name="Calusinska M."/>
            <person name="Copieters W."/>
            <person name="Karim L."/>
            <person name="Hanikenne M."/>
            <person name="Baurain D."/>
            <person name="van Wezel G."/>
            <person name="Smargiasso N."/>
            <person name="de Pauw E."/>
            <person name="Delfosse P."/>
            <person name="Rigali S."/>
        </authorList>
    </citation>
    <scope>NUCLEOTIDE SEQUENCE [LARGE SCALE GENOMIC DNA]</scope>
    <source>
        <strain evidence="3 4">MM109</strain>
    </source>
</reference>
<proteinExistence type="predicted"/>
<name>A0A2R4SZU8_9ACTN</name>
<evidence type="ECO:0000313" key="4">
    <source>
        <dbReference type="Proteomes" id="UP000244201"/>
    </source>
</evidence>
<evidence type="ECO:0000313" key="3">
    <source>
        <dbReference type="EMBL" id="AVZ72406.1"/>
    </source>
</evidence>
<dbReference type="AlphaFoldDB" id="A0A2R4SZU8"/>
<dbReference type="PROSITE" id="PS50943">
    <property type="entry name" value="HTH_CROC1"/>
    <property type="match status" value="1"/>
</dbReference>
<dbReference type="GO" id="GO:0003677">
    <property type="term" value="F:DNA binding"/>
    <property type="evidence" value="ECO:0007669"/>
    <property type="project" value="InterPro"/>
</dbReference>